<feature type="domain" description="AMP-binding enzyme C-terminal" evidence="5">
    <location>
        <begin position="449"/>
        <end position="518"/>
    </location>
</feature>
<feature type="domain" description="AMP-dependent synthetase/ligase" evidence="4">
    <location>
        <begin position="15"/>
        <end position="398"/>
    </location>
</feature>
<dbReference type="InterPro" id="IPR000873">
    <property type="entry name" value="AMP-dep_synth/lig_dom"/>
</dbReference>
<organism evidence="6 7">
    <name type="scientific">Halomarina halobia</name>
    <dbReference type="NCBI Taxonomy" id="3033386"/>
    <lineage>
        <taxon>Archaea</taxon>
        <taxon>Methanobacteriati</taxon>
        <taxon>Methanobacteriota</taxon>
        <taxon>Stenosarchaea group</taxon>
        <taxon>Halobacteria</taxon>
        <taxon>Halobacteriales</taxon>
        <taxon>Natronomonadaceae</taxon>
        <taxon>Halomarina</taxon>
    </lineage>
</organism>
<dbReference type="PROSITE" id="PS00455">
    <property type="entry name" value="AMP_BINDING"/>
    <property type="match status" value="1"/>
</dbReference>
<evidence type="ECO:0000313" key="7">
    <source>
        <dbReference type="Proteomes" id="UP001596547"/>
    </source>
</evidence>
<dbReference type="Gene3D" id="3.30.300.30">
    <property type="match status" value="1"/>
</dbReference>
<dbReference type="PANTHER" id="PTHR43201">
    <property type="entry name" value="ACYL-COA SYNTHETASE"/>
    <property type="match status" value="1"/>
</dbReference>
<keyword evidence="7" id="KW-1185">Reference proteome</keyword>
<feature type="region of interest" description="Disordered" evidence="3">
    <location>
        <begin position="359"/>
        <end position="383"/>
    </location>
</feature>
<dbReference type="GO" id="GO:0016874">
    <property type="term" value="F:ligase activity"/>
    <property type="evidence" value="ECO:0007669"/>
    <property type="project" value="UniProtKB-KW"/>
</dbReference>
<dbReference type="EMBL" id="JBHTBF010000003">
    <property type="protein sequence ID" value="MFC7318741.1"/>
    <property type="molecule type" value="Genomic_DNA"/>
</dbReference>
<dbReference type="Gene3D" id="3.40.50.12780">
    <property type="entry name" value="N-terminal domain of ligase-like"/>
    <property type="match status" value="1"/>
</dbReference>
<accession>A0ABD6AEJ9</accession>
<proteinExistence type="inferred from homology"/>
<dbReference type="PANTHER" id="PTHR43201:SF5">
    <property type="entry name" value="MEDIUM-CHAIN ACYL-COA LIGASE ACSF2, MITOCHONDRIAL"/>
    <property type="match status" value="1"/>
</dbReference>
<dbReference type="AlphaFoldDB" id="A0ABD6AEJ9"/>
<name>A0ABD6AEJ9_9EURY</name>
<dbReference type="Pfam" id="PF13193">
    <property type="entry name" value="AMP-binding_C"/>
    <property type="match status" value="1"/>
</dbReference>
<dbReference type="InterPro" id="IPR020845">
    <property type="entry name" value="AMP-binding_CS"/>
</dbReference>
<dbReference type="InterPro" id="IPR045851">
    <property type="entry name" value="AMP-bd_C_sf"/>
</dbReference>
<dbReference type="RefSeq" id="WP_276306421.1">
    <property type="nucleotide sequence ID" value="NZ_CP119993.1"/>
</dbReference>
<evidence type="ECO:0000256" key="2">
    <source>
        <dbReference type="ARBA" id="ARBA00022598"/>
    </source>
</evidence>
<dbReference type="InterPro" id="IPR025110">
    <property type="entry name" value="AMP-bd_C"/>
</dbReference>
<dbReference type="GeneID" id="79317070"/>
<comment type="similarity">
    <text evidence="1">Belongs to the ATP-dependent AMP-binding enzyme family.</text>
</comment>
<keyword evidence="2" id="KW-0436">Ligase</keyword>
<evidence type="ECO:0000256" key="1">
    <source>
        <dbReference type="ARBA" id="ARBA00006432"/>
    </source>
</evidence>
<dbReference type="InterPro" id="IPR042099">
    <property type="entry name" value="ANL_N_sf"/>
</dbReference>
<gene>
    <name evidence="6" type="ORF">ACFQPE_18350</name>
</gene>
<sequence length="540" mass="59749">MLRWPDATIYQGLSEIATRTPDAPAVLFDGEETTYGELIEEARAVANGLSSLGVGRGDTVAVWLSNRPEWLVTQLAASYLGAAVVAVNTRYRTHELEYMLRDSGCRVLVTEESFLEKDYLGMLASLLPELERRSPDAFSTDEFPNLEAVVALSRNDDYPAVRAFEDVRLPGETRAEGPADDPLATACIFYTSGTTGEPKGCLQTNRSLLNHSYQVGVHFGLREDDVGLGVLPFCGIWGYNVFMSALAHGLPLVVQPYFDAERTIRLIEAHGVTYCSALATMYVRMLEDEAFAPERVATLRRGATGFISMGYDEAVFDRIEAAVGFPLVQPYGLSEANSQVFVGDPEDPIERRKRVGGPMVHPEEEDARVVDPETGEELPPGEKGELHLRGYNVISGYHEKPEKTAEDIVDGWLRTGDLVTYDEKGYFYYQSRLDDALRVRGFLVTPRDIESAIDAHPDVALSQVVGVPHPRHGQVPVAFVRAAAETLDEAALVDYLDGRVADYKIPAAIRFVDEFPRSEGPHGEKIRKNELRDQVADLFE</sequence>
<comment type="caution">
    <text evidence="6">The sequence shown here is derived from an EMBL/GenBank/DDBJ whole genome shotgun (WGS) entry which is preliminary data.</text>
</comment>
<evidence type="ECO:0000313" key="6">
    <source>
        <dbReference type="EMBL" id="MFC7318741.1"/>
    </source>
</evidence>
<dbReference type="SUPFAM" id="SSF56801">
    <property type="entry name" value="Acetyl-CoA synthetase-like"/>
    <property type="match status" value="1"/>
</dbReference>
<evidence type="ECO:0000256" key="3">
    <source>
        <dbReference type="SAM" id="MobiDB-lite"/>
    </source>
</evidence>
<evidence type="ECO:0000259" key="5">
    <source>
        <dbReference type="Pfam" id="PF13193"/>
    </source>
</evidence>
<dbReference type="Proteomes" id="UP001596547">
    <property type="component" value="Unassembled WGS sequence"/>
</dbReference>
<evidence type="ECO:0000259" key="4">
    <source>
        <dbReference type="Pfam" id="PF00501"/>
    </source>
</evidence>
<reference evidence="6 7" key="1">
    <citation type="journal article" date="2019" name="Int. J. Syst. Evol. Microbiol.">
        <title>The Global Catalogue of Microorganisms (GCM) 10K type strain sequencing project: providing services to taxonomists for standard genome sequencing and annotation.</title>
        <authorList>
            <consortium name="The Broad Institute Genomics Platform"/>
            <consortium name="The Broad Institute Genome Sequencing Center for Infectious Disease"/>
            <person name="Wu L."/>
            <person name="Ma J."/>
        </authorList>
    </citation>
    <scope>NUCLEOTIDE SEQUENCE [LARGE SCALE GENOMIC DNA]</scope>
    <source>
        <strain evidence="6 7">PSR21</strain>
    </source>
</reference>
<protein>
    <submittedName>
        <fullName evidence="6">Class I adenylate-forming enzyme family protein</fullName>
    </submittedName>
</protein>
<dbReference type="Pfam" id="PF00501">
    <property type="entry name" value="AMP-binding"/>
    <property type="match status" value="1"/>
</dbReference>